<comment type="caution">
    <text evidence="1">The sequence shown here is derived from an EMBL/GenBank/DDBJ whole genome shotgun (WGS) entry which is preliminary data.</text>
</comment>
<dbReference type="AlphaFoldDB" id="A0A645IMU0"/>
<accession>A0A645IMU0</accession>
<proteinExistence type="predicted"/>
<name>A0A645IMU0_9ZZZZ</name>
<gene>
    <name evidence="1" type="ORF">SDC9_200071</name>
</gene>
<organism evidence="1">
    <name type="scientific">bioreactor metagenome</name>
    <dbReference type="NCBI Taxonomy" id="1076179"/>
    <lineage>
        <taxon>unclassified sequences</taxon>
        <taxon>metagenomes</taxon>
        <taxon>ecological metagenomes</taxon>
    </lineage>
</organism>
<evidence type="ECO:0000313" key="1">
    <source>
        <dbReference type="EMBL" id="MPN52410.1"/>
    </source>
</evidence>
<sequence>MEKFFFRLLFAGDELNVVDHQYVHITVFVSEFHRAVALDGGYKLVCEFLA</sequence>
<reference evidence="1" key="1">
    <citation type="submission" date="2019-08" db="EMBL/GenBank/DDBJ databases">
        <authorList>
            <person name="Kucharzyk K."/>
            <person name="Murdoch R.W."/>
            <person name="Higgins S."/>
            <person name="Loffler F."/>
        </authorList>
    </citation>
    <scope>NUCLEOTIDE SEQUENCE</scope>
</reference>
<protein>
    <submittedName>
        <fullName evidence="1">Uncharacterized protein</fullName>
    </submittedName>
</protein>
<dbReference type="EMBL" id="VSSQ01118499">
    <property type="protein sequence ID" value="MPN52410.1"/>
    <property type="molecule type" value="Genomic_DNA"/>
</dbReference>